<keyword evidence="1" id="KW-0677">Repeat</keyword>
<dbReference type="Proteomes" id="UP000717995">
    <property type="component" value="Unassembled WGS sequence"/>
</dbReference>
<evidence type="ECO:0000313" key="5">
    <source>
        <dbReference type="Proteomes" id="UP000717995"/>
    </source>
</evidence>
<keyword evidence="5" id="KW-1185">Reference proteome</keyword>
<organism evidence="4 5">
    <name type="scientific">Zestomonas insulae</name>
    <dbReference type="NCBI Taxonomy" id="2809017"/>
    <lineage>
        <taxon>Bacteria</taxon>
        <taxon>Pseudomonadati</taxon>
        <taxon>Pseudomonadota</taxon>
        <taxon>Gammaproteobacteria</taxon>
        <taxon>Pseudomonadales</taxon>
        <taxon>Pseudomonadaceae</taxon>
        <taxon>Zestomonas</taxon>
    </lineage>
</organism>
<reference evidence="4 5" key="1">
    <citation type="submission" date="2021-02" db="EMBL/GenBank/DDBJ databases">
        <authorList>
            <person name="Lee D.-H."/>
        </authorList>
    </citation>
    <scope>NUCLEOTIDE SEQUENCE [LARGE SCALE GENOMIC DNA]</scope>
    <source>
        <strain evidence="4 5">UL073</strain>
    </source>
</reference>
<dbReference type="SMART" id="SM00698">
    <property type="entry name" value="MORN"/>
    <property type="match status" value="11"/>
</dbReference>
<feature type="domain" description="Caspase family p20" evidence="3">
    <location>
        <begin position="391"/>
        <end position="462"/>
    </location>
</feature>
<dbReference type="Pfam" id="PF02493">
    <property type="entry name" value="MORN"/>
    <property type="match status" value="11"/>
</dbReference>
<evidence type="ECO:0000256" key="2">
    <source>
        <dbReference type="SAM" id="SignalP"/>
    </source>
</evidence>
<dbReference type="SUPFAM" id="SSF52129">
    <property type="entry name" value="Caspase-like"/>
    <property type="match status" value="1"/>
</dbReference>
<evidence type="ECO:0000313" key="4">
    <source>
        <dbReference type="EMBL" id="MBM7061383.1"/>
    </source>
</evidence>
<evidence type="ECO:0000259" key="3">
    <source>
        <dbReference type="PROSITE" id="PS50208"/>
    </source>
</evidence>
<gene>
    <name evidence="4" type="ORF">JQX08_11775</name>
</gene>
<feature type="chain" id="PRO_5045127086" evidence="2">
    <location>
        <begin position="22"/>
        <end position="578"/>
    </location>
</feature>
<comment type="caution">
    <text evidence="4">The sequence shown here is derived from an EMBL/GenBank/DDBJ whole genome shotgun (WGS) entry which is preliminary data.</text>
</comment>
<dbReference type="PANTHER" id="PTHR23084">
    <property type="entry name" value="PHOSPHATIDYLINOSITOL-4-PHOSPHATE 5-KINASE RELATED"/>
    <property type="match status" value="1"/>
</dbReference>
<proteinExistence type="predicted"/>
<dbReference type="InterPro" id="IPR001309">
    <property type="entry name" value="Pept_C14_p20"/>
</dbReference>
<sequence>MSAMRRLLVPFSLLLLLTACGEGEPLTPPSAVLPDGGRYRGQVVDGLLQGPGRLDYANASWFEGQFKDGLFDGQGEWRGANGERYVGEFRRGLFDGQGKLSYGSGVTYEGSFQQGQMHGQGSFKRNGERYQGEFAKDRYNGLGKLERDDGSSFQGQFLEGQPNGSGVRIDSDGSEFSGTFSNGLLNGEGSYRTRDGDHYSGAFLNDEFAGKGRYENADGDVWSGEFANGALNGSGEYRGADGTHYQGQFRNWRYHGEGLLRLPDGSRYQGSFVRESYSGQGSLTAADGSVQSGTWQGGQRIRDERGQLLPDPLEIGLLRQGALLDQALAALPASTPALELYSLSLAGDGKQSVFLREADYVSRLLLQRFGAYGQISLINHRDHLADRPLATRENLGRALRTLAERSGPEDLLFIYLTSHGSRNHELSLDQPRLELASLSADELAVLLQPLKERDKIVVISACFSGGFIPAIKDDRTLVITAARADRVSFGCSEENDFSYFGHALFADAFNETDDIERAFDRARTLVAEREKADGFDPSEPQIWAPSGVLKHWQRLREAQARRAMSALNAAQAQPAAGK</sequence>
<evidence type="ECO:0000256" key="1">
    <source>
        <dbReference type="ARBA" id="ARBA00022737"/>
    </source>
</evidence>
<name>A0ABS2IHQ6_9GAMM</name>
<dbReference type="Pfam" id="PF01650">
    <property type="entry name" value="Peptidase_C13"/>
    <property type="match status" value="1"/>
</dbReference>
<dbReference type="SUPFAM" id="SSF82185">
    <property type="entry name" value="Histone H3 K4-specific methyltransferase SET7/9 N-terminal domain"/>
    <property type="match status" value="3"/>
</dbReference>
<dbReference type="PROSITE" id="PS50208">
    <property type="entry name" value="CASPASE_P20"/>
    <property type="match status" value="1"/>
</dbReference>
<dbReference type="EMBL" id="JAFEUP010000003">
    <property type="protein sequence ID" value="MBM7061383.1"/>
    <property type="molecule type" value="Genomic_DNA"/>
</dbReference>
<dbReference type="InterPro" id="IPR001096">
    <property type="entry name" value="Peptidase_C13"/>
</dbReference>
<feature type="signal peptide" evidence="2">
    <location>
        <begin position="1"/>
        <end position="21"/>
    </location>
</feature>
<accession>A0ABS2IHQ6</accession>
<dbReference type="PROSITE" id="PS51257">
    <property type="entry name" value="PROKAR_LIPOPROTEIN"/>
    <property type="match status" value="1"/>
</dbReference>
<dbReference type="PANTHER" id="PTHR23084:SF263">
    <property type="entry name" value="MORN REPEAT-CONTAINING PROTEIN 1"/>
    <property type="match status" value="1"/>
</dbReference>
<dbReference type="Gene3D" id="2.20.110.10">
    <property type="entry name" value="Histone H3 K4-specific methyltransferase SET7/9 N-terminal domain"/>
    <property type="match status" value="4"/>
</dbReference>
<dbReference type="Gene3D" id="3.40.50.1460">
    <property type="match status" value="1"/>
</dbReference>
<dbReference type="InterPro" id="IPR003409">
    <property type="entry name" value="MORN"/>
</dbReference>
<keyword evidence="2" id="KW-0732">Signal</keyword>
<protein>
    <submittedName>
        <fullName evidence="4">Caspase family protein</fullName>
    </submittedName>
</protein>
<dbReference type="InterPro" id="IPR029030">
    <property type="entry name" value="Caspase-like_dom_sf"/>
</dbReference>